<feature type="non-terminal residue" evidence="1">
    <location>
        <position position="1"/>
    </location>
</feature>
<dbReference type="AlphaFoldDB" id="A0A0A0AED8"/>
<accession>A0A0A0AED8</accession>
<evidence type="ECO:0008006" key="3">
    <source>
        <dbReference type="Google" id="ProtNLM"/>
    </source>
</evidence>
<keyword evidence="2" id="KW-1185">Reference proteome</keyword>
<reference evidence="2" key="1">
    <citation type="journal article" date="2014" name="Science">
        <title>Comparative genomics reveals insights into avian genome evolution and adaptation.</title>
        <authorList>
            <consortium name="Avian Genome Consortium"/>
            <person name="Zhang G."/>
            <person name="Li C."/>
            <person name="Li Q."/>
            <person name="Li B."/>
            <person name="Larkin D.M."/>
            <person name="Lee C."/>
            <person name="Storz J.F."/>
            <person name="Antunes A."/>
            <person name="Greenwold M.J."/>
            <person name="Meredith R.W."/>
            <person name="Odeen A."/>
            <person name="Cui J."/>
            <person name="Zhou Q."/>
            <person name="Xu L."/>
            <person name="Pan H."/>
            <person name="Wang Z."/>
            <person name="Jin L."/>
            <person name="Zhang P."/>
            <person name="Hu H."/>
            <person name="Yang W."/>
            <person name="Hu J."/>
            <person name="Xiao J."/>
            <person name="Yang Z."/>
            <person name="Liu Y."/>
            <person name="Xie Q."/>
            <person name="Yu H."/>
            <person name="Lian J."/>
            <person name="Wen P."/>
            <person name="Zhang F."/>
            <person name="Li H."/>
            <person name="Zeng Y."/>
            <person name="Xiong Z."/>
            <person name="Liu S."/>
            <person name="Zhou L."/>
            <person name="Huang Z."/>
            <person name="An N."/>
            <person name="Wang J."/>
            <person name="Zheng Q."/>
            <person name="Xiong Y."/>
            <person name="Wang G."/>
            <person name="Wang B."/>
            <person name="Wang J."/>
            <person name="Fan Y."/>
            <person name="da Fonseca R.R."/>
            <person name="Alfaro-Nunez A."/>
            <person name="Schubert M."/>
            <person name="Orlando L."/>
            <person name="Mourier T."/>
            <person name="Howard J.T."/>
            <person name="Ganapathy G."/>
            <person name="Pfenning A."/>
            <person name="Whitney O."/>
            <person name="Rivas M.V."/>
            <person name="Hara E."/>
            <person name="Smith J."/>
            <person name="Farre M."/>
            <person name="Narayan J."/>
            <person name="Slavov G."/>
            <person name="Romanov M.N."/>
            <person name="Borges R."/>
            <person name="Machado J.P."/>
            <person name="Khan I."/>
            <person name="Springer M.S."/>
            <person name="Gatesy J."/>
            <person name="Hoffmann F.G."/>
            <person name="Opazo J.C."/>
            <person name="Hastad O."/>
            <person name="Sawyer R.H."/>
            <person name="Kim H."/>
            <person name="Kim K.W."/>
            <person name="Kim H.J."/>
            <person name="Cho S."/>
            <person name="Li N."/>
            <person name="Huang Y."/>
            <person name="Bruford M.W."/>
            <person name="Zhan X."/>
            <person name="Dixon A."/>
            <person name="Bertelsen M.F."/>
            <person name="Derryberry E."/>
            <person name="Warren W."/>
            <person name="Wilson R.K."/>
            <person name="Li S."/>
            <person name="Ray D.A."/>
            <person name="Green R.E."/>
            <person name="O'Brien S.J."/>
            <person name="Griffin D."/>
            <person name="Johnson W.E."/>
            <person name="Haussler D."/>
            <person name="Ryder O.A."/>
            <person name="Willerslev E."/>
            <person name="Graves G.R."/>
            <person name="Alstrom P."/>
            <person name="Fjeldsa J."/>
            <person name="Mindell D.P."/>
            <person name="Edwards S.V."/>
            <person name="Braun E.L."/>
            <person name="Rahbek C."/>
            <person name="Burt D.W."/>
            <person name="Houde P."/>
            <person name="Zhang Y."/>
            <person name="Yang H."/>
            <person name="Wang J."/>
            <person name="Jarvis E.D."/>
            <person name="Gilbert M.T."/>
            <person name="Wang J."/>
        </authorList>
    </citation>
    <scope>NUCLEOTIDE SEQUENCE [LARGE SCALE GENOMIC DNA]</scope>
</reference>
<organism evidence="1 2">
    <name type="scientific">Charadrius vociferus</name>
    <name type="common">Killdeer</name>
    <name type="synonym">Aegialitis vocifera</name>
    <dbReference type="NCBI Taxonomy" id="50402"/>
    <lineage>
        <taxon>Eukaryota</taxon>
        <taxon>Metazoa</taxon>
        <taxon>Chordata</taxon>
        <taxon>Craniata</taxon>
        <taxon>Vertebrata</taxon>
        <taxon>Euteleostomi</taxon>
        <taxon>Archelosauria</taxon>
        <taxon>Archosauria</taxon>
        <taxon>Dinosauria</taxon>
        <taxon>Saurischia</taxon>
        <taxon>Theropoda</taxon>
        <taxon>Coelurosauria</taxon>
        <taxon>Aves</taxon>
        <taxon>Neognathae</taxon>
        <taxon>Neoaves</taxon>
        <taxon>Charadriiformes</taxon>
        <taxon>Charadriidae</taxon>
        <taxon>Charadrius</taxon>
    </lineage>
</organism>
<evidence type="ECO:0000313" key="1">
    <source>
        <dbReference type="EMBL" id="KGL92476.1"/>
    </source>
</evidence>
<proteinExistence type="predicted"/>
<feature type="non-terminal residue" evidence="1">
    <location>
        <position position="55"/>
    </location>
</feature>
<evidence type="ECO:0000313" key="2">
    <source>
        <dbReference type="Proteomes" id="UP000053858"/>
    </source>
</evidence>
<dbReference type="Proteomes" id="UP000053858">
    <property type="component" value="Unassembled WGS sequence"/>
</dbReference>
<sequence>NGFKLEEGRFRLNIRKKLFTLRVVNHWNRLPREVVEAPSLEVFKARLDVALGNLV</sequence>
<dbReference type="EMBL" id="KL871555">
    <property type="protein sequence ID" value="KGL92476.1"/>
    <property type="molecule type" value="Genomic_DNA"/>
</dbReference>
<name>A0A0A0AED8_CHAVO</name>
<protein>
    <recommendedName>
        <fullName evidence="3">Nidogen G2 beta-barrel domain-containing protein</fullName>
    </recommendedName>
</protein>
<gene>
    <name evidence="1" type="ORF">N301_09881</name>
</gene>